<dbReference type="InterPro" id="IPR027434">
    <property type="entry name" value="Homing_endonucl"/>
</dbReference>
<accession>A0A1G2GS82</accession>
<organism evidence="1 2">
    <name type="scientific">Candidatus Ryanbacteria bacterium RIFCSPLOWO2_01_FULL_48_26</name>
    <dbReference type="NCBI Taxonomy" id="1802126"/>
    <lineage>
        <taxon>Bacteria</taxon>
        <taxon>Candidatus Ryaniibacteriota</taxon>
    </lineage>
</organism>
<proteinExistence type="predicted"/>
<dbReference type="STRING" id="1802126.A3B25_03370"/>
<comment type="caution">
    <text evidence="1">The sequence shown here is derived from an EMBL/GenBank/DDBJ whole genome shotgun (WGS) entry which is preliminary data.</text>
</comment>
<dbReference type="Proteomes" id="UP000179106">
    <property type="component" value="Unassembled WGS sequence"/>
</dbReference>
<dbReference type="AlphaFoldDB" id="A0A1G2GS82"/>
<dbReference type="EMBL" id="MHNW01000031">
    <property type="protein sequence ID" value="OGZ53075.1"/>
    <property type="molecule type" value="Genomic_DNA"/>
</dbReference>
<reference evidence="1 2" key="1">
    <citation type="journal article" date="2016" name="Nat. Commun.">
        <title>Thousands of microbial genomes shed light on interconnected biogeochemical processes in an aquifer system.</title>
        <authorList>
            <person name="Anantharaman K."/>
            <person name="Brown C.T."/>
            <person name="Hug L.A."/>
            <person name="Sharon I."/>
            <person name="Castelle C.J."/>
            <person name="Probst A.J."/>
            <person name="Thomas B.C."/>
            <person name="Singh A."/>
            <person name="Wilkins M.J."/>
            <person name="Karaoz U."/>
            <person name="Brodie E.L."/>
            <person name="Williams K.H."/>
            <person name="Hubbard S.S."/>
            <person name="Banfield J.F."/>
        </authorList>
    </citation>
    <scope>NUCLEOTIDE SEQUENCE [LARGE SCALE GENOMIC DNA]</scope>
</reference>
<evidence type="ECO:0008006" key="3">
    <source>
        <dbReference type="Google" id="ProtNLM"/>
    </source>
</evidence>
<evidence type="ECO:0000313" key="2">
    <source>
        <dbReference type="Proteomes" id="UP000179106"/>
    </source>
</evidence>
<gene>
    <name evidence="1" type="ORF">A3B25_03370</name>
</gene>
<dbReference type="Gene3D" id="3.10.28.10">
    <property type="entry name" value="Homing endonucleases"/>
    <property type="match status" value="1"/>
</dbReference>
<protein>
    <recommendedName>
        <fullName evidence="3">DOD-type homing endonuclease domain-containing protein</fullName>
    </recommendedName>
</protein>
<name>A0A1G2GS82_9BACT</name>
<sequence length="247" mass="28505">MFGIRYYLEVKYICKVESGKSGVDKKGNIKRMKPLGRVKIEWSPNFAYAVGLLTTDGNLSSNGRQFDFTSKDQAQVENLKMCLGIKNKIGQKISGSSGKKCFRVQFGDILFYRFLISLGLMPNKSKIIGRVVIPKKFLFDFLRGHLDGDGSFHSYFDPRWKSSYMFYTIFMSASKTHVDWLRETIWGALKIYGHISKSITDSTYKLKYAKAESLKLLPKLYYNNEVICLPRKRRKIERALDVIDIKL</sequence>
<evidence type="ECO:0000313" key="1">
    <source>
        <dbReference type="EMBL" id="OGZ53075.1"/>
    </source>
</evidence>